<evidence type="ECO:0000313" key="7">
    <source>
        <dbReference type="EMBL" id="MFD1001622.1"/>
    </source>
</evidence>
<keyword evidence="5" id="KW-0326">Glycosidase</keyword>
<evidence type="ECO:0000256" key="1">
    <source>
        <dbReference type="ARBA" id="ARBA00009865"/>
    </source>
</evidence>
<dbReference type="InterPro" id="IPR006710">
    <property type="entry name" value="Glyco_hydro_43"/>
</dbReference>
<evidence type="ECO:0000256" key="5">
    <source>
        <dbReference type="ARBA" id="ARBA00023295"/>
    </source>
</evidence>
<dbReference type="PANTHER" id="PTHR43772">
    <property type="entry name" value="ENDO-1,4-BETA-XYLANASE"/>
    <property type="match status" value="1"/>
</dbReference>
<proteinExistence type="inferred from homology"/>
<dbReference type="CDD" id="cd18618">
    <property type="entry name" value="GH43_Xsa43E-like"/>
    <property type="match status" value="1"/>
</dbReference>
<keyword evidence="4" id="KW-0119">Carbohydrate metabolism</keyword>
<keyword evidence="2" id="KW-0858">Xylan degradation</keyword>
<feature type="chain" id="PRO_5045064128" evidence="6">
    <location>
        <begin position="20"/>
        <end position="665"/>
    </location>
</feature>
<name>A0ABW3K9B8_9BACT</name>
<keyword evidence="6" id="KW-0732">Signal</keyword>
<gene>
    <name evidence="7" type="ORF">ACFQ21_19990</name>
</gene>
<keyword evidence="8" id="KW-1185">Reference proteome</keyword>
<comment type="similarity">
    <text evidence="1">Belongs to the glycosyl hydrolase 43 family.</text>
</comment>
<dbReference type="Gene3D" id="2.115.10.20">
    <property type="entry name" value="Glycosyl hydrolase domain, family 43"/>
    <property type="match status" value="2"/>
</dbReference>
<protein>
    <submittedName>
        <fullName evidence="7">Family 43 glycosylhydrolase</fullName>
    </submittedName>
</protein>
<keyword evidence="3" id="KW-0378">Hydrolase</keyword>
<dbReference type="Pfam" id="PF04616">
    <property type="entry name" value="Glyco_hydro_43"/>
    <property type="match status" value="2"/>
</dbReference>
<dbReference type="RefSeq" id="WP_377581696.1">
    <property type="nucleotide sequence ID" value="NZ_JBHTKA010000007.1"/>
</dbReference>
<evidence type="ECO:0000256" key="4">
    <source>
        <dbReference type="ARBA" id="ARBA00023277"/>
    </source>
</evidence>
<accession>A0ABW3K9B8</accession>
<comment type="caution">
    <text evidence="7">The sequence shown here is derived from an EMBL/GenBank/DDBJ whole genome shotgun (WGS) entry which is preliminary data.</text>
</comment>
<sequence>MKKITLMMMALTIASFTWGQQTNSAAANSKKKNAAEGDRTVVKEKFTGYLFAYFEGSGDKDKQEQLRFAVSENALNWFALNTNQPILSSSDISGTGGIRDPHILRREDGKGFYLTATDMFAHKNGWSHNPGIVLLRSDDLINWTHSIIDLAKAYPQKFSNVKWVWAPQTIYDPKAKKYLVYFTVRFEGDNKLDFYAAYANKDFTGFESEPRLMFSPRFGAIDGDIIYKNGIYHFFFKGNTKDESGKEIKNGIQQATSKSLWGPWVEDYKYLDAYSAKGTVVEGSSVFRLNNSEEYILMYDLYTNLRYEFQRSSDLVNFTQTPESFKKNFNPRHGSVIGITREEARLLQAKWGGVPGALVRPLESSDQYRFTSSANPIITHEYTADPGALVKGDTLWLFAGHDSTGAQKGYKMKDWLVFSTTDLKTWTQYPASLKITDFAWAKSGDAYAGHVVERNGKYYWYISTNWTGIGVAVADRPQGPYRDALGKPLLTNKDCFASTHSWACIDPAVFVDDDGQAWLFWGNGQCYYAKLKDNMIEIDGEIKKIDFKDFQFTEAPWVHKHNGKYFLSYATGFPERIAYAMADRIEGPYVYQGILNEIAGNSNTNHQAIVEFKGNPYFIYHNGALQHDGGSYSRSICIDRLYYKADGTLERVKMTSEGVSPASGK</sequence>
<dbReference type="InterPro" id="IPR052176">
    <property type="entry name" value="Glycosyl_Hydrlase_43_Enz"/>
</dbReference>
<evidence type="ECO:0000313" key="8">
    <source>
        <dbReference type="Proteomes" id="UP001597112"/>
    </source>
</evidence>
<evidence type="ECO:0000256" key="6">
    <source>
        <dbReference type="SAM" id="SignalP"/>
    </source>
</evidence>
<reference evidence="8" key="1">
    <citation type="journal article" date="2019" name="Int. J. Syst. Evol. Microbiol.">
        <title>The Global Catalogue of Microorganisms (GCM) 10K type strain sequencing project: providing services to taxonomists for standard genome sequencing and annotation.</title>
        <authorList>
            <consortium name="The Broad Institute Genomics Platform"/>
            <consortium name="The Broad Institute Genome Sequencing Center for Infectious Disease"/>
            <person name="Wu L."/>
            <person name="Ma J."/>
        </authorList>
    </citation>
    <scope>NUCLEOTIDE SEQUENCE [LARGE SCALE GENOMIC DNA]</scope>
    <source>
        <strain evidence="8">CCUG 58938</strain>
    </source>
</reference>
<organism evidence="7 8">
    <name type="scientific">Ohtaekwangia kribbensis</name>
    <dbReference type="NCBI Taxonomy" id="688913"/>
    <lineage>
        <taxon>Bacteria</taxon>
        <taxon>Pseudomonadati</taxon>
        <taxon>Bacteroidota</taxon>
        <taxon>Cytophagia</taxon>
        <taxon>Cytophagales</taxon>
        <taxon>Fulvivirgaceae</taxon>
        <taxon>Ohtaekwangia</taxon>
    </lineage>
</organism>
<dbReference type="Proteomes" id="UP001597112">
    <property type="component" value="Unassembled WGS sequence"/>
</dbReference>
<evidence type="ECO:0000256" key="3">
    <source>
        <dbReference type="ARBA" id="ARBA00022801"/>
    </source>
</evidence>
<dbReference type="SUPFAM" id="SSF75005">
    <property type="entry name" value="Arabinanase/levansucrase/invertase"/>
    <property type="match status" value="2"/>
</dbReference>
<keyword evidence="2" id="KW-0624">Polysaccharide degradation</keyword>
<evidence type="ECO:0000256" key="2">
    <source>
        <dbReference type="ARBA" id="ARBA00022651"/>
    </source>
</evidence>
<dbReference type="PANTHER" id="PTHR43772:SF2">
    <property type="entry name" value="PUTATIVE (AFU_ORTHOLOGUE AFUA_2G04480)-RELATED"/>
    <property type="match status" value="1"/>
</dbReference>
<dbReference type="CDD" id="cd08983">
    <property type="entry name" value="GH43_Bt3655-like"/>
    <property type="match status" value="1"/>
</dbReference>
<dbReference type="EMBL" id="JBHTKA010000007">
    <property type="protein sequence ID" value="MFD1001622.1"/>
    <property type="molecule type" value="Genomic_DNA"/>
</dbReference>
<dbReference type="InterPro" id="IPR023296">
    <property type="entry name" value="Glyco_hydro_beta-prop_sf"/>
</dbReference>
<feature type="signal peptide" evidence="6">
    <location>
        <begin position="1"/>
        <end position="19"/>
    </location>
</feature>